<dbReference type="PANTHER" id="PTHR30055">
    <property type="entry name" value="HTH-TYPE TRANSCRIPTIONAL REGULATOR RUTR"/>
    <property type="match status" value="1"/>
</dbReference>
<evidence type="ECO:0000313" key="9">
    <source>
        <dbReference type="Proteomes" id="UP000264753"/>
    </source>
</evidence>
<evidence type="ECO:0000256" key="3">
    <source>
        <dbReference type="ARBA" id="ARBA00023163"/>
    </source>
</evidence>
<dbReference type="EMBL" id="DOOG01000104">
    <property type="protein sequence ID" value="HBU98730.1"/>
    <property type="molecule type" value="Genomic_DNA"/>
</dbReference>
<dbReference type="EMBL" id="DPOP01000046">
    <property type="protein sequence ID" value="HCW66548.1"/>
    <property type="molecule type" value="Genomic_DNA"/>
</dbReference>
<feature type="domain" description="HTH tetR-type" evidence="5">
    <location>
        <begin position="1"/>
        <end position="61"/>
    </location>
</feature>
<dbReference type="InterPro" id="IPR001647">
    <property type="entry name" value="HTH_TetR"/>
</dbReference>
<dbReference type="GO" id="GO:0000976">
    <property type="term" value="F:transcription cis-regulatory region binding"/>
    <property type="evidence" value="ECO:0007669"/>
    <property type="project" value="TreeGrafter"/>
</dbReference>
<evidence type="ECO:0000256" key="2">
    <source>
        <dbReference type="ARBA" id="ARBA00023125"/>
    </source>
</evidence>
<name>A0A358HU86_9PROT</name>
<dbReference type="Pfam" id="PF00440">
    <property type="entry name" value="TetR_N"/>
    <property type="match status" value="1"/>
</dbReference>
<dbReference type="Proteomes" id="UP000264753">
    <property type="component" value="Unassembled WGS sequence"/>
</dbReference>
<dbReference type="GO" id="GO:0003700">
    <property type="term" value="F:DNA-binding transcription factor activity"/>
    <property type="evidence" value="ECO:0007669"/>
    <property type="project" value="TreeGrafter"/>
</dbReference>
<accession>A0A358HU86</accession>
<dbReference type="InterPro" id="IPR011075">
    <property type="entry name" value="TetR_C"/>
</dbReference>
<evidence type="ECO:0000256" key="1">
    <source>
        <dbReference type="ARBA" id="ARBA00023015"/>
    </source>
</evidence>
<dbReference type="InterPro" id="IPR050109">
    <property type="entry name" value="HTH-type_TetR-like_transc_reg"/>
</dbReference>
<dbReference type="PANTHER" id="PTHR30055:SF223">
    <property type="entry name" value="HTH-TYPE TRANSCRIPTIONAL REGULATOR UIDR"/>
    <property type="match status" value="1"/>
</dbReference>
<evidence type="ECO:0000256" key="4">
    <source>
        <dbReference type="PROSITE-ProRule" id="PRU00335"/>
    </source>
</evidence>
<dbReference type="SUPFAM" id="SSF48498">
    <property type="entry name" value="Tetracyclin repressor-like, C-terminal domain"/>
    <property type="match status" value="1"/>
</dbReference>
<evidence type="ECO:0000313" key="8">
    <source>
        <dbReference type="Proteomes" id="UP000264179"/>
    </source>
</evidence>
<gene>
    <name evidence="6" type="ORF">DEF21_12600</name>
    <name evidence="7" type="ORF">DHR80_04900</name>
</gene>
<dbReference type="Pfam" id="PF16925">
    <property type="entry name" value="TetR_C_13"/>
    <property type="match status" value="1"/>
</dbReference>
<dbReference type="SUPFAM" id="SSF46689">
    <property type="entry name" value="Homeodomain-like"/>
    <property type="match status" value="1"/>
</dbReference>
<comment type="caution">
    <text evidence="6">The sequence shown here is derived from an EMBL/GenBank/DDBJ whole genome shotgun (WGS) entry which is preliminary data.</text>
</comment>
<dbReference type="PRINTS" id="PR00455">
    <property type="entry name" value="HTHTETR"/>
</dbReference>
<dbReference type="Proteomes" id="UP000264179">
    <property type="component" value="Unassembled WGS sequence"/>
</dbReference>
<dbReference type="AlphaFoldDB" id="A0A358HU86"/>
<protein>
    <submittedName>
        <fullName evidence="6">TetR family transcriptional regulator</fullName>
    </submittedName>
</protein>
<dbReference type="Gene3D" id="1.10.357.10">
    <property type="entry name" value="Tetracycline Repressor, domain 2"/>
    <property type="match status" value="1"/>
</dbReference>
<evidence type="ECO:0000313" key="6">
    <source>
        <dbReference type="EMBL" id="HBU98730.1"/>
    </source>
</evidence>
<feature type="DNA-binding region" description="H-T-H motif" evidence="4">
    <location>
        <begin position="24"/>
        <end position="43"/>
    </location>
</feature>
<organism evidence="6 9">
    <name type="scientific">Thalassospira lucentensis</name>
    <dbReference type="NCBI Taxonomy" id="168935"/>
    <lineage>
        <taxon>Bacteria</taxon>
        <taxon>Pseudomonadati</taxon>
        <taxon>Pseudomonadota</taxon>
        <taxon>Alphaproteobacteria</taxon>
        <taxon>Rhodospirillales</taxon>
        <taxon>Thalassospiraceae</taxon>
        <taxon>Thalassospira</taxon>
    </lineage>
</organism>
<keyword evidence="2 4" id="KW-0238">DNA-binding</keyword>
<reference evidence="8 9" key="1">
    <citation type="journal article" date="2018" name="Nat. Biotechnol.">
        <title>A standardized bacterial taxonomy based on genome phylogeny substantially revises the tree of life.</title>
        <authorList>
            <person name="Parks D.H."/>
            <person name="Chuvochina M."/>
            <person name="Waite D.W."/>
            <person name="Rinke C."/>
            <person name="Skarshewski A."/>
            <person name="Chaumeil P.A."/>
            <person name="Hugenholtz P."/>
        </authorList>
    </citation>
    <scope>NUCLEOTIDE SEQUENCE [LARGE SCALE GENOMIC DNA]</scope>
    <source>
        <strain evidence="6">UBA8707</strain>
        <strain evidence="7">UBA9881</strain>
    </source>
</reference>
<dbReference type="PROSITE" id="PS50977">
    <property type="entry name" value="HTH_TETR_2"/>
    <property type="match status" value="1"/>
</dbReference>
<evidence type="ECO:0000313" key="7">
    <source>
        <dbReference type="EMBL" id="HCW66548.1"/>
    </source>
</evidence>
<keyword evidence="1" id="KW-0805">Transcription regulation</keyword>
<sequence length="177" mass="19108">MNITTKLLTAAEQLFDQHGFMATSMDRLTAAADMSSRTLYKHIGGKTGLVTAVLTARDERFMQKINVNSIDELFNALAEWVRDEGARGCLFLRAYGETGGNTPEIAEVVLGHKAAFRNRLDEIVRSEVGLDHINVSALVDQILILIEGATSVSVYQGEGAISAARDAAAVLIAQARS</sequence>
<dbReference type="InterPro" id="IPR036271">
    <property type="entry name" value="Tet_transcr_reg_TetR-rel_C_sf"/>
</dbReference>
<proteinExistence type="predicted"/>
<evidence type="ECO:0000259" key="5">
    <source>
        <dbReference type="PROSITE" id="PS50977"/>
    </source>
</evidence>
<keyword evidence="3" id="KW-0804">Transcription</keyword>
<dbReference type="InterPro" id="IPR009057">
    <property type="entry name" value="Homeodomain-like_sf"/>
</dbReference>